<dbReference type="InterPro" id="IPR021673">
    <property type="entry name" value="RLR_CTR"/>
</dbReference>
<feature type="domain" description="RLR CTR" evidence="10">
    <location>
        <begin position="760"/>
        <end position="893"/>
    </location>
</feature>
<dbReference type="InterPro" id="IPR001650">
    <property type="entry name" value="Helicase_C-like"/>
</dbReference>
<dbReference type="Pfam" id="PF00271">
    <property type="entry name" value="Helicase_C"/>
    <property type="match status" value="1"/>
</dbReference>
<dbReference type="SMART" id="SM00031">
    <property type="entry name" value="DED"/>
    <property type="match status" value="1"/>
</dbReference>
<dbReference type="PROSITE" id="PS51192">
    <property type="entry name" value="HELICASE_ATP_BIND_1"/>
    <property type="match status" value="1"/>
</dbReference>
<dbReference type="InterPro" id="IPR051363">
    <property type="entry name" value="RLR_Helicase"/>
</dbReference>
<feature type="domain" description="DED" evidence="7">
    <location>
        <begin position="6"/>
        <end position="82"/>
    </location>
</feature>
<dbReference type="SMART" id="SM00487">
    <property type="entry name" value="DEXDc"/>
    <property type="match status" value="1"/>
</dbReference>
<dbReference type="Proteomes" id="UP000663832">
    <property type="component" value="Unassembled WGS sequence"/>
</dbReference>
<dbReference type="GO" id="GO:0042981">
    <property type="term" value="P:regulation of apoptotic process"/>
    <property type="evidence" value="ECO:0007669"/>
    <property type="project" value="InterPro"/>
</dbReference>
<dbReference type="GO" id="GO:0003676">
    <property type="term" value="F:nucleic acid binding"/>
    <property type="evidence" value="ECO:0007669"/>
    <property type="project" value="InterPro"/>
</dbReference>
<evidence type="ECO:0000259" key="7">
    <source>
        <dbReference type="PROSITE" id="PS50168"/>
    </source>
</evidence>
<dbReference type="GO" id="GO:0005524">
    <property type="term" value="F:ATP binding"/>
    <property type="evidence" value="ECO:0007669"/>
    <property type="project" value="UniProtKB-KW"/>
</dbReference>
<dbReference type="Gene3D" id="1.10.533.10">
    <property type="entry name" value="Death Domain, Fas"/>
    <property type="match status" value="1"/>
</dbReference>
<dbReference type="InterPro" id="IPR011545">
    <property type="entry name" value="DEAD/DEAH_box_helicase_dom"/>
</dbReference>
<evidence type="ECO:0000259" key="10">
    <source>
        <dbReference type="PROSITE" id="PS51789"/>
    </source>
</evidence>
<evidence type="ECO:0000313" key="12">
    <source>
        <dbReference type="Proteomes" id="UP000663832"/>
    </source>
</evidence>
<keyword evidence="3" id="KW-0547">Nucleotide-binding</keyword>
<dbReference type="Gene3D" id="1.20.1320.30">
    <property type="match status" value="1"/>
</dbReference>
<dbReference type="PROSITE" id="PS51194">
    <property type="entry name" value="HELICASE_CTER"/>
    <property type="match status" value="1"/>
</dbReference>
<dbReference type="SUPFAM" id="SSF52540">
    <property type="entry name" value="P-loop containing nucleoside triphosphate hydrolases"/>
    <property type="match status" value="1"/>
</dbReference>
<dbReference type="PANTHER" id="PTHR14074">
    <property type="entry name" value="HELICASE WITH DEATH DOMAIN-RELATED"/>
    <property type="match status" value="1"/>
</dbReference>
<keyword evidence="2" id="KW-0399">Innate immunity</keyword>
<evidence type="ECO:0000256" key="6">
    <source>
        <dbReference type="ARBA" id="ARBA00049390"/>
    </source>
</evidence>
<evidence type="ECO:0000313" key="11">
    <source>
        <dbReference type="EMBL" id="CAF0974775.1"/>
    </source>
</evidence>
<dbReference type="PROSITE" id="PS51789">
    <property type="entry name" value="RLR_CTR"/>
    <property type="match status" value="1"/>
</dbReference>
<comment type="similarity">
    <text evidence="1">Belongs to the helicase family. RLR subfamily.</text>
</comment>
<dbReference type="SUPFAM" id="SSF47986">
    <property type="entry name" value="DEATH domain"/>
    <property type="match status" value="1"/>
</dbReference>
<evidence type="ECO:0000256" key="5">
    <source>
        <dbReference type="ARBA" id="ARBA00022859"/>
    </source>
</evidence>
<evidence type="ECO:0000259" key="9">
    <source>
        <dbReference type="PROSITE" id="PS51194"/>
    </source>
</evidence>
<dbReference type="InterPro" id="IPR001875">
    <property type="entry name" value="DED_dom"/>
</dbReference>
<comment type="catalytic activity">
    <reaction evidence="6">
        <text>ATP + H2O = ADP + phosphate + H(+)</text>
        <dbReference type="Rhea" id="RHEA:13065"/>
        <dbReference type="ChEBI" id="CHEBI:15377"/>
        <dbReference type="ChEBI" id="CHEBI:15378"/>
        <dbReference type="ChEBI" id="CHEBI:30616"/>
        <dbReference type="ChEBI" id="CHEBI:43474"/>
        <dbReference type="ChEBI" id="CHEBI:456216"/>
        <dbReference type="EC" id="3.6.4.13"/>
    </reaction>
    <physiologicalReaction direction="left-to-right" evidence="6">
        <dbReference type="Rhea" id="RHEA:13066"/>
    </physiologicalReaction>
</comment>
<dbReference type="GO" id="GO:0003724">
    <property type="term" value="F:RNA helicase activity"/>
    <property type="evidence" value="ECO:0007669"/>
    <property type="project" value="UniProtKB-EC"/>
</dbReference>
<reference evidence="11" key="1">
    <citation type="submission" date="2021-02" db="EMBL/GenBank/DDBJ databases">
        <authorList>
            <person name="Nowell W R."/>
        </authorList>
    </citation>
    <scope>NUCLEOTIDE SEQUENCE</scope>
</reference>
<comment type="caution">
    <text evidence="11">The sequence shown here is derived from an EMBL/GenBank/DDBJ whole genome shotgun (WGS) entry which is preliminary data.</text>
</comment>
<evidence type="ECO:0000256" key="4">
    <source>
        <dbReference type="ARBA" id="ARBA00022840"/>
    </source>
</evidence>
<dbReference type="GO" id="GO:0005737">
    <property type="term" value="C:cytoplasm"/>
    <property type="evidence" value="ECO:0007669"/>
    <property type="project" value="TreeGrafter"/>
</dbReference>
<accession>A0A814ER25</accession>
<evidence type="ECO:0000256" key="1">
    <source>
        <dbReference type="ARBA" id="ARBA00006866"/>
    </source>
</evidence>
<dbReference type="EMBL" id="CAJNOM010000069">
    <property type="protein sequence ID" value="CAF0974775.1"/>
    <property type="molecule type" value="Genomic_DNA"/>
</dbReference>
<dbReference type="PROSITE" id="PS50168">
    <property type="entry name" value="DED"/>
    <property type="match status" value="1"/>
</dbReference>
<proteinExistence type="inferred from homology"/>
<dbReference type="OrthoDB" id="416741at2759"/>
<evidence type="ECO:0000259" key="8">
    <source>
        <dbReference type="PROSITE" id="PS51192"/>
    </source>
</evidence>
<evidence type="ECO:0008006" key="13">
    <source>
        <dbReference type="Google" id="ProtNLM"/>
    </source>
</evidence>
<keyword evidence="12" id="KW-1185">Reference proteome</keyword>
<dbReference type="Pfam" id="PF00270">
    <property type="entry name" value="DEAD"/>
    <property type="match status" value="1"/>
</dbReference>
<dbReference type="InterPro" id="IPR011029">
    <property type="entry name" value="DEATH-like_dom_sf"/>
</dbReference>
<protein>
    <recommendedName>
        <fullName evidence="13">RNA helicase</fullName>
    </recommendedName>
</protein>
<sequence>MPSDIQFRQLLLDVENDLTDEEHKRFVFLLGDDIPRRQRDAPLVVIFTTLIDLGRISERDCSYLMKIFEGMKLLTVAYRIAEFEARFAPPVKVPEDIQPIENGRNNSITPDELVNDFLTDGVIISDIEQTSSLDSPVINEPVTPITTLSLKNSDLEIFENDIWSDEFLQKINVKNIRPYEYQRVLVQSAIQAGNTIICLRAGGGKTLVAALLFKYYLIKKTTSENDKKFLAFFIVPRRAMLKEQLEKLKQVGNLRVVTCDEHIDVTQYTDNYDIIICTPQRLLNCLKAKTILVSNIDLLCFDDCHDSVTRNQYIGIMQYIMCNNIDYIPPVDSPPIIIGLTAIGVQSFSSSQVIRSLTDLCAIFNCLKITTLSEKENEEELERCVTRISDDEIIYVEKEDKYETLRKTIEKELKDLILYLFINKDTNPLRIFPEKRFDENGYDQNLELLKQSEQKNQHFSSVLLLNYTLHIYRHLRALTDLTPHMVLSDLKDQFEMMYKGREHPINIDTLIYNHCHDIFEKKLKEIEDSEQILTNSKLEKLVELLKNHAKNTNSRALILVEKIFYAKKICEFLENHSDLKNIIKPCWLVSQNSAGNVKLNGSQNTTLEEFQTGVHNVMISTDVVQAGLNIPQCSLVLRYDFVPDSIGTVQARVRARATDCKYYLITTKGNTSVVQINIHITKACQFLSSILTLKRLIKLIYLDSPNHIKERDSRQCEQNLKNILEIWKGISLDDFQQGVLQAKESFIQKWEESLLKTITLQTNISESTELTGDILCRACGYLLGKLDKVCQYENAHFISDHDFYNRIEEKIFNQPQIYARSSDIGKALCGSKNCRTQLGCIKKLNDYPEISPIYPLKCASIKIKSETGEMILKKKWSQMPFKFPKLSKNVDINNDDDDIFYDASDSLPGDS</sequence>
<dbReference type="Pfam" id="PF01335">
    <property type="entry name" value="DED"/>
    <property type="match status" value="1"/>
</dbReference>
<dbReference type="AlphaFoldDB" id="A0A814ER25"/>
<evidence type="ECO:0000256" key="2">
    <source>
        <dbReference type="ARBA" id="ARBA00022588"/>
    </source>
</evidence>
<keyword evidence="5" id="KW-0391">Immunity</keyword>
<evidence type="ECO:0000256" key="3">
    <source>
        <dbReference type="ARBA" id="ARBA00022741"/>
    </source>
</evidence>
<dbReference type="Gene3D" id="3.40.50.300">
    <property type="entry name" value="P-loop containing nucleotide triphosphate hydrolases"/>
    <property type="match status" value="2"/>
</dbReference>
<dbReference type="GO" id="GO:0045087">
    <property type="term" value="P:innate immune response"/>
    <property type="evidence" value="ECO:0007669"/>
    <property type="project" value="UniProtKB-KW"/>
</dbReference>
<dbReference type="InterPro" id="IPR038557">
    <property type="entry name" value="RLR_C_sf"/>
</dbReference>
<dbReference type="InterPro" id="IPR014001">
    <property type="entry name" value="Helicase_ATP-bd"/>
</dbReference>
<feature type="domain" description="Helicase ATP-binding" evidence="8">
    <location>
        <begin position="186"/>
        <end position="342"/>
    </location>
</feature>
<feature type="domain" description="Helicase C-terminal" evidence="9">
    <location>
        <begin position="537"/>
        <end position="697"/>
    </location>
</feature>
<gene>
    <name evidence="11" type="ORF">QVE165_LOCUS13531</name>
</gene>
<dbReference type="InterPro" id="IPR027417">
    <property type="entry name" value="P-loop_NTPase"/>
</dbReference>
<name>A0A814ER25_9BILA</name>
<dbReference type="Gene3D" id="2.170.150.30">
    <property type="entry name" value="RIG-I-like receptor, C-terminal regulatory domain"/>
    <property type="match status" value="1"/>
</dbReference>
<dbReference type="PANTHER" id="PTHR14074:SF16">
    <property type="entry name" value="ANTIVIRAL INNATE IMMUNE RESPONSE RECEPTOR RIG-I"/>
    <property type="match status" value="1"/>
</dbReference>
<organism evidence="11 12">
    <name type="scientific">Adineta steineri</name>
    <dbReference type="NCBI Taxonomy" id="433720"/>
    <lineage>
        <taxon>Eukaryota</taxon>
        <taxon>Metazoa</taxon>
        <taxon>Spiralia</taxon>
        <taxon>Gnathifera</taxon>
        <taxon>Rotifera</taxon>
        <taxon>Eurotatoria</taxon>
        <taxon>Bdelloidea</taxon>
        <taxon>Adinetida</taxon>
        <taxon>Adinetidae</taxon>
        <taxon>Adineta</taxon>
    </lineage>
</organism>
<keyword evidence="4" id="KW-0067">ATP-binding</keyword>